<dbReference type="OrthoDB" id="5418203at2759"/>
<dbReference type="InterPro" id="IPR039884">
    <property type="entry name" value="R3HC1/R3HCL"/>
</dbReference>
<dbReference type="Proteomes" id="UP000410492">
    <property type="component" value="Unassembled WGS sequence"/>
</dbReference>
<dbReference type="EMBL" id="CAACVG010009519">
    <property type="protein sequence ID" value="VEN53458.1"/>
    <property type="molecule type" value="Genomic_DNA"/>
</dbReference>
<protein>
    <submittedName>
        <fullName evidence="3">Uncharacterized protein</fullName>
    </submittedName>
</protein>
<evidence type="ECO:0000313" key="4">
    <source>
        <dbReference type="Proteomes" id="UP000410492"/>
    </source>
</evidence>
<accession>A0A653D008</accession>
<feature type="region of interest" description="Disordered" evidence="1">
    <location>
        <begin position="65"/>
        <end position="111"/>
    </location>
</feature>
<dbReference type="AlphaFoldDB" id="A0A653D008"/>
<keyword evidence="4" id="KW-1185">Reference proteome</keyword>
<evidence type="ECO:0000256" key="2">
    <source>
        <dbReference type="SAM" id="SignalP"/>
    </source>
</evidence>
<proteinExistence type="predicted"/>
<reference evidence="3 4" key="1">
    <citation type="submission" date="2019-01" db="EMBL/GenBank/DDBJ databases">
        <authorList>
            <person name="Sayadi A."/>
        </authorList>
    </citation>
    <scope>NUCLEOTIDE SEQUENCE [LARGE SCALE GENOMIC DNA]</scope>
</reference>
<feature type="signal peptide" evidence="2">
    <location>
        <begin position="1"/>
        <end position="17"/>
    </location>
</feature>
<name>A0A653D008_CALMS</name>
<gene>
    <name evidence="3" type="ORF">CALMAC_LOCUS13251</name>
</gene>
<feature type="chain" id="PRO_5024942709" evidence="2">
    <location>
        <begin position="18"/>
        <end position="111"/>
    </location>
</feature>
<feature type="compositionally biased region" description="Basic and acidic residues" evidence="1">
    <location>
        <begin position="78"/>
        <end position="99"/>
    </location>
</feature>
<dbReference type="PANTHER" id="PTHR21678:SF0">
    <property type="entry name" value="C3H1-TYPE DOMAIN-CONTAINING PROTEIN"/>
    <property type="match status" value="1"/>
</dbReference>
<dbReference type="PANTHER" id="PTHR21678">
    <property type="entry name" value="GROWTH INHIBITION AND DIFFERENTIATION RELATED PROTEIN 88"/>
    <property type="match status" value="1"/>
</dbReference>
<evidence type="ECO:0000313" key="3">
    <source>
        <dbReference type="EMBL" id="VEN53458.1"/>
    </source>
</evidence>
<sequence length="111" mass="12657">MAHHLMMIMFAAQKAVSLTSPIIKARPMTAASRATLNTAQRHDLKPAMKRPQTNLQTARRLITTHLGKKSRISQEQSAQERNDLRTAREQKRLVKKNEQDAWEGNLRSSLN</sequence>
<keyword evidence="2" id="KW-0732">Signal</keyword>
<evidence type="ECO:0000256" key="1">
    <source>
        <dbReference type="SAM" id="MobiDB-lite"/>
    </source>
</evidence>
<organism evidence="3 4">
    <name type="scientific">Callosobruchus maculatus</name>
    <name type="common">Southern cowpea weevil</name>
    <name type="synonym">Pulse bruchid</name>
    <dbReference type="NCBI Taxonomy" id="64391"/>
    <lineage>
        <taxon>Eukaryota</taxon>
        <taxon>Metazoa</taxon>
        <taxon>Ecdysozoa</taxon>
        <taxon>Arthropoda</taxon>
        <taxon>Hexapoda</taxon>
        <taxon>Insecta</taxon>
        <taxon>Pterygota</taxon>
        <taxon>Neoptera</taxon>
        <taxon>Endopterygota</taxon>
        <taxon>Coleoptera</taxon>
        <taxon>Polyphaga</taxon>
        <taxon>Cucujiformia</taxon>
        <taxon>Chrysomeloidea</taxon>
        <taxon>Chrysomelidae</taxon>
        <taxon>Bruchinae</taxon>
        <taxon>Bruchini</taxon>
        <taxon>Callosobruchus</taxon>
    </lineage>
</organism>